<dbReference type="PANTHER" id="PTHR16943">
    <property type="entry name" value="2-METHYLCITRATE DEHYDRATASE-RELATED"/>
    <property type="match status" value="1"/>
</dbReference>
<dbReference type="InterPro" id="IPR045337">
    <property type="entry name" value="MmgE_PrpD_C"/>
</dbReference>
<dbReference type="EMBL" id="GL883080">
    <property type="protein sequence ID" value="EGF90068.1"/>
    <property type="molecule type" value="Genomic_DNA"/>
</dbReference>
<dbReference type="GO" id="GO:0016829">
    <property type="term" value="F:lyase activity"/>
    <property type="evidence" value="ECO:0007669"/>
    <property type="project" value="InterPro"/>
</dbReference>
<dbReference type="PANTHER" id="PTHR16943:SF8">
    <property type="entry name" value="2-METHYLCITRATE DEHYDRATASE"/>
    <property type="match status" value="1"/>
</dbReference>
<dbReference type="SUPFAM" id="SSF103378">
    <property type="entry name" value="2-methylcitrate dehydratase PrpD"/>
    <property type="match status" value="1"/>
</dbReference>
<dbReference type="Gene3D" id="3.30.1330.120">
    <property type="entry name" value="2-methylcitrate dehydratase PrpD"/>
    <property type="match status" value="1"/>
</dbReference>
<feature type="domain" description="MmgE/PrpD N-terminal" evidence="2">
    <location>
        <begin position="14"/>
        <end position="240"/>
    </location>
</feature>
<dbReference type="Proteomes" id="UP000006512">
    <property type="component" value="Unassembled WGS sequence"/>
</dbReference>
<dbReference type="STRING" id="715226.ABI_44950"/>
<keyword evidence="5" id="KW-1185">Reference proteome</keyword>
<dbReference type="InterPro" id="IPR036148">
    <property type="entry name" value="MmgE/PrpD_sf"/>
</dbReference>
<dbReference type="RefSeq" id="WP_006275269.1">
    <property type="nucleotide sequence ID" value="NZ_GL883080.1"/>
</dbReference>
<evidence type="ECO:0000259" key="2">
    <source>
        <dbReference type="Pfam" id="PF03972"/>
    </source>
</evidence>
<dbReference type="InterPro" id="IPR045336">
    <property type="entry name" value="MmgE_PrpD_N"/>
</dbReference>
<feature type="domain" description="MmgE/PrpD C-terminal" evidence="3">
    <location>
        <begin position="265"/>
        <end position="416"/>
    </location>
</feature>
<sequence>MTLSDDICAHIAGAADIAEPARHATRRFLLDGVGVMLAASGLSPEARAFVAMAQGEGPCSILGHGAAAAPFAALANGAFGHALDFEDAYDAVPLHPNVSAIPAALAMIQAGEPVSGHDLITALTIGCDLVCRLGHSLTRPLEERSWYPPMLFGAIGASAVAARLAGLNATRTRDALSLMLCQLGAPGEIRHSRGTVLRAVREAFPAQAAVVSALLATQGVTGFEQPLEGEGGFFSLYAGGHYDAGPILDGMGQRWYGEALSFKPWPACRGTHTAIELALRLDLNPGDIASVQVMTGEVQHMLVEPLARKQAPATAIDAKFSLPFTVAAALVCGRVTLAEFDASSLRDPAILALAAKVTPLDRPDWGRDRATSGGLVVTLTDGRVLTAEEHQALGHPSRPLSDDDLVAKFTACAAMSARPLARDDAHRLARQILTLDDCRDAGAVFRV</sequence>
<organism evidence="4 5">
    <name type="scientific">Asticcacaulis biprosthecium C19</name>
    <dbReference type="NCBI Taxonomy" id="715226"/>
    <lineage>
        <taxon>Bacteria</taxon>
        <taxon>Pseudomonadati</taxon>
        <taxon>Pseudomonadota</taxon>
        <taxon>Alphaproteobacteria</taxon>
        <taxon>Caulobacterales</taxon>
        <taxon>Caulobacteraceae</taxon>
        <taxon>Asticcacaulis</taxon>
    </lineage>
</organism>
<evidence type="ECO:0000259" key="3">
    <source>
        <dbReference type="Pfam" id="PF19305"/>
    </source>
</evidence>
<dbReference type="HOGENOM" id="CLU_026574_1_1_5"/>
<proteinExistence type="inferred from homology"/>
<dbReference type="InterPro" id="IPR005656">
    <property type="entry name" value="MmgE_PrpD"/>
</dbReference>
<evidence type="ECO:0000313" key="5">
    <source>
        <dbReference type="Proteomes" id="UP000006512"/>
    </source>
</evidence>
<evidence type="ECO:0000313" key="4">
    <source>
        <dbReference type="EMBL" id="EGF90068.1"/>
    </source>
</evidence>
<protein>
    <submittedName>
        <fullName evidence="4">MmgE/PrpD family protein</fullName>
    </submittedName>
</protein>
<dbReference type="InterPro" id="IPR042188">
    <property type="entry name" value="MmgE/PrpD_sf_2"/>
</dbReference>
<dbReference type="Pfam" id="PF03972">
    <property type="entry name" value="MmgE_PrpD_N"/>
    <property type="match status" value="1"/>
</dbReference>
<dbReference type="Pfam" id="PF19305">
    <property type="entry name" value="MmgE_PrpD_C"/>
    <property type="match status" value="1"/>
</dbReference>
<evidence type="ECO:0000256" key="1">
    <source>
        <dbReference type="ARBA" id="ARBA00006174"/>
    </source>
</evidence>
<name>F4QTJ8_9CAUL</name>
<accession>F4QTJ8</accession>
<reference evidence="5" key="1">
    <citation type="submission" date="2011-03" db="EMBL/GenBank/DDBJ databases">
        <title>Draft genome sequence of Brevundimonas diminuta.</title>
        <authorList>
            <person name="Brown P.J.B."/>
            <person name="Buechlein A."/>
            <person name="Hemmerich C."/>
            <person name="Brun Y.V."/>
        </authorList>
    </citation>
    <scope>NUCLEOTIDE SEQUENCE [LARGE SCALE GENOMIC DNA]</scope>
    <source>
        <strain evidence="5">C19</strain>
    </source>
</reference>
<comment type="similarity">
    <text evidence="1">Belongs to the PrpD family.</text>
</comment>
<dbReference type="Gene3D" id="1.10.4100.10">
    <property type="entry name" value="2-methylcitrate dehydratase PrpD"/>
    <property type="match status" value="1"/>
</dbReference>
<dbReference type="eggNOG" id="COG2079">
    <property type="taxonomic scope" value="Bacteria"/>
</dbReference>
<dbReference type="OrthoDB" id="5415580at2"/>
<gene>
    <name evidence="4" type="ORF">ABI_44950</name>
</gene>
<dbReference type="AlphaFoldDB" id="F4QTJ8"/>
<dbReference type="InterPro" id="IPR042183">
    <property type="entry name" value="MmgE/PrpD_sf_1"/>
</dbReference>